<evidence type="ECO:0000313" key="2">
    <source>
        <dbReference type="Proteomes" id="UP000271889"/>
    </source>
</evidence>
<sequence>MLKSSKHRDYLVQKGHMRVDKEIGVVHLVGYPVLIRNNLKTQFLEMFEDAILVSPSYFARAAILEGVNVPVQDFVRFTDGSDTFPPTFLVGNSLCSLVSLFIRSQFVEQKNTWPIKLQSSGVSYHAKNDTIDLAYGRQRLKHSILALAITDEQMDQFANDSMTRIGALLDEGLMLDISWIGDYISRRLNITADNGDFLRMVYVETNVDRVLARIFDNLVDGGDIPKSLRDAVGSSDAV</sequence>
<gene>
    <name evidence="1" type="ORF">CGOC_LOCUS11140</name>
</gene>
<organism evidence="1 2">
    <name type="scientific">Cylicostephanus goldi</name>
    <name type="common">Nematode worm</name>
    <dbReference type="NCBI Taxonomy" id="71465"/>
    <lineage>
        <taxon>Eukaryota</taxon>
        <taxon>Metazoa</taxon>
        <taxon>Ecdysozoa</taxon>
        <taxon>Nematoda</taxon>
        <taxon>Chromadorea</taxon>
        <taxon>Rhabditida</taxon>
        <taxon>Rhabditina</taxon>
        <taxon>Rhabditomorpha</taxon>
        <taxon>Strongyloidea</taxon>
        <taxon>Strongylidae</taxon>
        <taxon>Cylicostephanus</taxon>
    </lineage>
</organism>
<keyword evidence="2" id="KW-1185">Reference proteome</keyword>
<dbReference type="AlphaFoldDB" id="A0A3P7QF17"/>
<dbReference type="Proteomes" id="UP000271889">
    <property type="component" value="Unassembled WGS sequence"/>
</dbReference>
<dbReference type="OrthoDB" id="24683at2759"/>
<dbReference type="EMBL" id="UYRV01114660">
    <property type="protein sequence ID" value="VDN29029.1"/>
    <property type="molecule type" value="Genomic_DNA"/>
</dbReference>
<evidence type="ECO:0000313" key="1">
    <source>
        <dbReference type="EMBL" id="VDN29029.1"/>
    </source>
</evidence>
<proteinExistence type="predicted"/>
<name>A0A3P7QF17_CYLGO</name>
<reference evidence="1 2" key="1">
    <citation type="submission" date="2018-11" db="EMBL/GenBank/DDBJ databases">
        <authorList>
            <consortium name="Pathogen Informatics"/>
        </authorList>
    </citation>
    <scope>NUCLEOTIDE SEQUENCE [LARGE SCALE GENOMIC DNA]</scope>
</reference>
<protein>
    <submittedName>
        <fullName evidence="1">Uncharacterized protein</fullName>
    </submittedName>
</protein>
<accession>A0A3P7QF17</accession>